<feature type="compositionally biased region" description="Basic and acidic residues" evidence="10">
    <location>
        <begin position="404"/>
        <end position="413"/>
    </location>
</feature>
<dbReference type="GO" id="GO:0003677">
    <property type="term" value="F:DNA binding"/>
    <property type="evidence" value="ECO:0007669"/>
    <property type="project" value="UniProtKB-UniRule"/>
</dbReference>
<evidence type="ECO:0000256" key="10">
    <source>
        <dbReference type="SAM" id="MobiDB-lite"/>
    </source>
</evidence>
<evidence type="ECO:0000313" key="12">
    <source>
        <dbReference type="EMBL" id="CDI75781.1"/>
    </source>
</evidence>
<feature type="region of interest" description="Disordered" evidence="10">
    <location>
        <begin position="455"/>
        <end position="636"/>
    </location>
</feature>
<dbReference type="VEuPathDB" id="ToxoDB:EPH_0043500"/>
<feature type="compositionally biased region" description="Basic residues" evidence="10">
    <location>
        <begin position="554"/>
        <end position="565"/>
    </location>
</feature>
<dbReference type="GO" id="GO:0005634">
    <property type="term" value="C:nucleus"/>
    <property type="evidence" value="ECO:0007669"/>
    <property type="project" value="TreeGrafter"/>
</dbReference>
<dbReference type="GO" id="GO:0005524">
    <property type="term" value="F:ATP binding"/>
    <property type="evidence" value="ECO:0007669"/>
    <property type="project" value="UniProtKB-KW"/>
</dbReference>
<evidence type="ECO:0000256" key="3">
    <source>
        <dbReference type="ARBA" id="ARBA00012895"/>
    </source>
</evidence>
<dbReference type="AlphaFoldDB" id="U6G6A2"/>
<dbReference type="SUPFAM" id="SSF56719">
    <property type="entry name" value="Type II DNA topoisomerase"/>
    <property type="match status" value="1"/>
</dbReference>
<keyword evidence="8" id="KW-0413">Isomerase</keyword>
<dbReference type="InterPro" id="IPR013760">
    <property type="entry name" value="Topo_IIA-like_dom_sf"/>
</dbReference>
<keyword evidence="13" id="KW-1185">Reference proteome</keyword>
<dbReference type="GO" id="GO:0003918">
    <property type="term" value="F:DNA topoisomerase type II (double strand cut, ATP-hydrolyzing) activity"/>
    <property type="evidence" value="ECO:0007669"/>
    <property type="project" value="UniProtKB-EC"/>
</dbReference>
<dbReference type="Gene3D" id="1.10.268.10">
    <property type="entry name" value="Topoisomerase, domain 3"/>
    <property type="match status" value="1"/>
</dbReference>
<evidence type="ECO:0000256" key="8">
    <source>
        <dbReference type="ARBA" id="ARBA00023235"/>
    </source>
</evidence>
<dbReference type="InterPro" id="IPR002205">
    <property type="entry name" value="Topo_IIA_dom_A"/>
</dbReference>
<proteinExistence type="predicted"/>
<feature type="compositionally biased region" description="Polar residues" evidence="10">
    <location>
        <begin position="368"/>
        <end position="388"/>
    </location>
</feature>
<dbReference type="InterPro" id="IPR013757">
    <property type="entry name" value="Topo_IIA_A_a_sf"/>
</dbReference>
<feature type="compositionally biased region" description="Low complexity" evidence="10">
    <location>
        <begin position="294"/>
        <end position="316"/>
    </location>
</feature>
<keyword evidence="6" id="KW-0799">Topoisomerase</keyword>
<evidence type="ECO:0000256" key="9">
    <source>
        <dbReference type="PROSITE-ProRule" id="PRU01384"/>
    </source>
</evidence>
<comment type="cofactor">
    <cofactor evidence="2">
        <name>Mg(2+)</name>
        <dbReference type="ChEBI" id="CHEBI:18420"/>
    </cofactor>
</comment>
<feature type="compositionally biased region" description="Low complexity" evidence="10">
    <location>
        <begin position="456"/>
        <end position="477"/>
    </location>
</feature>
<organism evidence="12 13">
    <name type="scientific">Eimeria praecox</name>
    <dbReference type="NCBI Taxonomy" id="51316"/>
    <lineage>
        <taxon>Eukaryota</taxon>
        <taxon>Sar</taxon>
        <taxon>Alveolata</taxon>
        <taxon>Apicomplexa</taxon>
        <taxon>Conoidasida</taxon>
        <taxon>Coccidia</taxon>
        <taxon>Eucoccidiorida</taxon>
        <taxon>Eimeriorina</taxon>
        <taxon>Eimeriidae</taxon>
        <taxon>Eimeria</taxon>
    </lineage>
</organism>
<feature type="compositionally biased region" description="Acidic residues" evidence="10">
    <location>
        <begin position="337"/>
        <end position="354"/>
    </location>
</feature>
<dbReference type="GO" id="GO:0000712">
    <property type="term" value="P:resolution of meiotic recombination intermediates"/>
    <property type="evidence" value="ECO:0007669"/>
    <property type="project" value="TreeGrafter"/>
</dbReference>
<accession>U6G6A2</accession>
<dbReference type="PANTHER" id="PTHR10169:SF38">
    <property type="entry name" value="DNA TOPOISOMERASE 2"/>
    <property type="match status" value="1"/>
</dbReference>
<sequence length="636" mass="69710">MVEIKKLEGTDQEGLVKLFRLKSSLSTQNYHLFNAEGKVQKYADELEIMKDFAAIRLTFYEKRKAYLIAVSEKEKSILHNRVRFITSVLSGELIVSNKRRQVLIEELFAKKASNKRRQVLIEELFAKGYDPMRELEKKCASLIESILNRQTPQEHGLSGYDPMRELEKKCASLIESILNRQTPQEHGLSDKESVDEETPSACGCVGSDFDYLVGMPMWSLTAERVDDLKRQLRDKEVELEGLRQTDIRTLWLKDLDALLEAIEKQDAADMKQREADLAFHKQLESKKGLKGFAALKGKPKATKGAPKAAPKVGSAKSTSKSRKEAHSSSEESISSSEDSDESSDEVSLAEDSSEEDRPSKKRSRPAQKKTNGVEPSSTGQSTFPSTDAQGLPPLFASQETPKLSADKEEKPAEPPKGPPPIQSLSLLDRLRLGGSSSFSSLAPVRTKQLTLDEIFAPASSSPAQPSDAPTPAQAAATKTTEVSKGSASPTRAAGGSAEPSKDSDRESAITRTPPKPKRRRVLADSDDSDSVTRSANRSRASTPKRSAPSTPQKPKPRGTPKKRKAKSDDDESDSAKDDDLVVEESPIASNRPRRAAAQAPKKYTVDSSDSSEGESDASEEASEEFSEAEIVSEEDD</sequence>
<keyword evidence="4" id="KW-0547">Nucleotide-binding</keyword>
<reference evidence="12" key="2">
    <citation type="submission" date="2013-10" db="EMBL/GenBank/DDBJ databases">
        <authorList>
            <person name="Aslett M."/>
        </authorList>
    </citation>
    <scope>NUCLEOTIDE SEQUENCE [LARGE SCALE GENOMIC DNA]</scope>
    <source>
        <strain evidence="12">Houghton</strain>
    </source>
</reference>
<comment type="catalytic activity">
    <reaction evidence="1">
        <text>ATP-dependent breakage, passage and rejoining of double-stranded DNA.</text>
        <dbReference type="EC" id="5.6.2.2"/>
    </reaction>
</comment>
<feature type="region of interest" description="Disordered" evidence="10">
    <location>
        <begin position="294"/>
        <end position="428"/>
    </location>
</feature>
<dbReference type="OrthoDB" id="448840at2759"/>
<feature type="domain" description="Topo IIA-type catalytic" evidence="11">
    <location>
        <begin position="1"/>
        <end position="255"/>
    </location>
</feature>
<dbReference type="Pfam" id="PF00521">
    <property type="entry name" value="DNA_topoisoIV"/>
    <property type="match status" value="1"/>
</dbReference>
<evidence type="ECO:0000256" key="2">
    <source>
        <dbReference type="ARBA" id="ARBA00001946"/>
    </source>
</evidence>
<reference evidence="12" key="1">
    <citation type="submission" date="2013-10" db="EMBL/GenBank/DDBJ databases">
        <title>Genomic analysis of the causative agents of coccidiosis in chickens.</title>
        <authorList>
            <person name="Reid A.J."/>
            <person name="Blake D."/>
            <person name="Billington K."/>
            <person name="Browne H."/>
            <person name="Dunn M."/>
            <person name="Hung S."/>
            <person name="Kawahara F."/>
            <person name="Miranda-Saavedra D."/>
            <person name="Mourier T."/>
            <person name="Nagra H."/>
            <person name="Otto T.D."/>
            <person name="Rawlings N."/>
            <person name="Sanchez A."/>
            <person name="Sanders M."/>
            <person name="Subramaniam C."/>
            <person name="Tay Y."/>
            <person name="Dear P."/>
            <person name="Doerig C."/>
            <person name="Gruber A."/>
            <person name="Parkinson J."/>
            <person name="Shirley M."/>
            <person name="Wan K.L."/>
            <person name="Berriman M."/>
            <person name="Tomley F."/>
            <person name="Pain A."/>
        </authorList>
    </citation>
    <scope>NUCLEOTIDE SEQUENCE [LARGE SCALE GENOMIC DNA]</scope>
    <source>
        <strain evidence="12">Houghton</strain>
    </source>
</reference>
<evidence type="ECO:0000256" key="6">
    <source>
        <dbReference type="ARBA" id="ARBA00023029"/>
    </source>
</evidence>
<keyword evidence="5" id="KW-0067">ATP-binding</keyword>
<dbReference type="EC" id="5.6.2.2" evidence="3"/>
<dbReference type="PANTHER" id="PTHR10169">
    <property type="entry name" value="DNA TOPOISOMERASE/GYRASE"/>
    <property type="match status" value="1"/>
</dbReference>
<feature type="compositionally biased region" description="Low complexity" evidence="10">
    <location>
        <begin position="595"/>
        <end position="608"/>
    </location>
</feature>
<keyword evidence="7 9" id="KW-0238">DNA-binding</keyword>
<name>U6G6A2_9EIME</name>
<dbReference type="EMBL" id="HG691124">
    <property type="protein sequence ID" value="CDI75781.1"/>
    <property type="molecule type" value="Genomic_DNA"/>
</dbReference>
<protein>
    <recommendedName>
        <fullName evidence="3">DNA topoisomerase (ATP-hydrolyzing)</fullName>
        <ecNumber evidence="3">5.6.2.2</ecNumber>
    </recommendedName>
</protein>
<gene>
    <name evidence="12" type="ORF">EPH_0043500</name>
</gene>
<dbReference type="GO" id="GO:0006265">
    <property type="term" value="P:DNA topological change"/>
    <property type="evidence" value="ECO:0007669"/>
    <property type="project" value="InterPro"/>
</dbReference>
<evidence type="ECO:0000256" key="1">
    <source>
        <dbReference type="ARBA" id="ARBA00000185"/>
    </source>
</evidence>
<evidence type="ECO:0000256" key="4">
    <source>
        <dbReference type="ARBA" id="ARBA00022741"/>
    </source>
</evidence>
<feature type="compositionally biased region" description="Basic and acidic residues" evidence="10">
    <location>
        <begin position="499"/>
        <end position="508"/>
    </location>
</feature>
<evidence type="ECO:0000256" key="5">
    <source>
        <dbReference type="ARBA" id="ARBA00022840"/>
    </source>
</evidence>
<evidence type="ECO:0000259" key="11">
    <source>
        <dbReference type="PROSITE" id="PS52040"/>
    </source>
</evidence>
<dbReference type="GO" id="GO:0000819">
    <property type="term" value="P:sister chromatid segregation"/>
    <property type="evidence" value="ECO:0007669"/>
    <property type="project" value="TreeGrafter"/>
</dbReference>
<evidence type="ECO:0000313" key="13">
    <source>
        <dbReference type="Proteomes" id="UP000018201"/>
    </source>
</evidence>
<comment type="caution">
    <text evidence="9">Lacks conserved residue(s) required for the propagation of feature annotation.</text>
</comment>
<dbReference type="InterPro" id="IPR050634">
    <property type="entry name" value="DNA_Topoisomerase_II"/>
</dbReference>
<dbReference type="Proteomes" id="UP000018201">
    <property type="component" value="Unassembled WGS sequence"/>
</dbReference>
<feature type="compositionally biased region" description="Acidic residues" evidence="10">
    <location>
        <begin position="609"/>
        <end position="636"/>
    </location>
</feature>
<feature type="compositionally biased region" description="Polar residues" evidence="10">
    <location>
        <begin position="478"/>
        <end position="489"/>
    </location>
</feature>
<dbReference type="PROSITE" id="PS52040">
    <property type="entry name" value="TOPO_IIA"/>
    <property type="match status" value="1"/>
</dbReference>
<evidence type="ECO:0000256" key="7">
    <source>
        <dbReference type="ARBA" id="ARBA00023125"/>
    </source>
</evidence>
<feature type="compositionally biased region" description="Polar residues" evidence="10">
    <location>
        <begin position="531"/>
        <end position="549"/>
    </location>
</feature>